<accession>A0AAU9V8G3</accession>
<evidence type="ECO:0000313" key="2">
    <source>
        <dbReference type="Proteomes" id="UP001153954"/>
    </source>
</evidence>
<protein>
    <submittedName>
        <fullName evidence="1">Uncharacterized protein</fullName>
    </submittedName>
</protein>
<sequence length="152" mass="17370">MSKLFARRFLERTMLVAHNGNTSTGERGRQDAAVVSQTSRRVPPAPRSIPKWIGAFVVSWNRTSIFSARGLSYQRIRSLLALSPRSKPIVNKRMWHRRVVRPVCPQMPVHLPVLVFLTHSAVRCPFVRRIDMHNAVLEGFISQKFVNVPMIS</sequence>
<reference evidence="1" key="1">
    <citation type="submission" date="2022-03" db="EMBL/GenBank/DDBJ databases">
        <authorList>
            <person name="Tunstrom K."/>
        </authorList>
    </citation>
    <scope>NUCLEOTIDE SEQUENCE</scope>
</reference>
<gene>
    <name evidence="1" type="ORF">EEDITHA_LOCUS21598</name>
</gene>
<name>A0AAU9V8G3_EUPED</name>
<dbReference type="EMBL" id="CAKOGL010000030">
    <property type="protein sequence ID" value="CAH2107577.1"/>
    <property type="molecule type" value="Genomic_DNA"/>
</dbReference>
<comment type="caution">
    <text evidence="1">The sequence shown here is derived from an EMBL/GenBank/DDBJ whole genome shotgun (WGS) entry which is preliminary data.</text>
</comment>
<dbReference type="AlphaFoldDB" id="A0AAU9V8G3"/>
<proteinExistence type="predicted"/>
<organism evidence="1 2">
    <name type="scientific">Euphydryas editha</name>
    <name type="common">Edith's checkerspot</name>
    <dbReference type="NCBI Taxonomy" id="104508"/>
    <lineage>
        <taxon>Eukaryota</taxon>
        <taxon>Metazoa</taxon>
        <taxon>Ecdysozoa</taxon>
        <taxon>Arthropoda</taxon>
        <taxon>Hexapoda</taxon>
        <taxon>Insecta</taxon>
        <taxon>Pterygota</taxon>
        <taxon>Neoptera</taxon>
        <taxon>Endopterygota</taxon>
        <taxon>Lepidoptera</taxon>
        <taxon>Glossata</taxon>
        <taxon>Ditrysia</taxon>
        <taxon>Papilionoidea</taxon>
        <taxon>Nymphalidae</taxon>
        <taxon>Nymphalinae</taxon>
        <taxon>Euphydryas</taxon>
    </lineage>
</organism>
<keyword evidence="2" id="KW-1185">Reference proteome</keyword>
<dbReference type="Proteomes" id="UP001153954">
    <property type="component" value="Unassembled WGS sequence"/>
</dbReference>
<evidence type="ECO:0000313" key="1">
    <source>
        <dbReference type="EMBL" id="CAH2107577.1"/>
    </source>
</evidence>